<name>A0ABQ4CWG6_9ACTN</name>
<sequence>MARLVHLNGPPGIGKSTLAALYVERHPGTLNLDVDAVHRLVGGWQDEDNRTWDVVWPLVRAMAATQLAGGRDVVLPQYLARLDEITTLEELARGQGAGFVEIVLLDDRQASIERFAHRARDDDDPWVRHHQRFVEQRGGTAFLGSMYDDLLEVLRQRPLAVVVPSTAGAVRETYDRLATVLHNGG</sequence>
<comment type="caution">
    <text evidence="1">The sequence shown here is derived from an EMBL/GenBank/DDBJ whole genome shotgun (WGS) entry which is preliminary data.</text>
</comment>
<evidence type="ECO:0000313" key="1">
    <source>
        <dbReference type="EMBL" id="GIF75620.1"/>
    </source>
</evidence>
<reference evidence="1 2" key="1">
    <citation type="submission" date="2021-01" db="EMBL/GenBank/DDBJ databases">
        <title>Whole genome shotgun sequence of Asanoa siamensis NBRC 107932.</title>
        <authorList>
            <person name="Komaki H."/>
            <person name="Tamura T."/>
        </authorList>
    </citation>
    <scope>NUCLEOTIDE SEQUENCE [LARGE SCALE GENOMIC DNA]</scope>
    <source>
        <strain evidence="1 2">NBRC 107932</strain>
    </source>
</reference>
<gene>
    <name evidence="1" type="ORF">Asi02nite_51380</name>
</gene>
<evidence type="ECO:0000313" key="2">
    <source>
        <dbReference type="Proteomes" id="UP000604117"/>
    </source>
</evidence>
<dbReference type="Proteomes" id="UP000604117">
    <property type="component" value="Unassembled WGS sequence"/>
</dbReference>
<keyword evidence="2" id="KW-1185">Reference proteome</keyword>
<evidence type="ECO:0008006" key="3">
    <source>
        <dbReference type="Google" id="ProtNLM"/>
    </source>
</evidence>
<dbReference type="SUPFAM" id="SSF52540">
    <property type="entry name" value="P-loop containing nucleoside triphosphate hydrolases"/>
    <property type="match status" value="1"/>
</dbReference>
<dbReference type="Pfam" id="PF13671">
    <property type="entry name" value="AAA_33"/>
    <property type="match status" value="1"/>
</dbReference>
<proteinExistence type="predicted"/>
<accession>A0ABQ4CWG6</accession>
<dbReference type="EMBL" id="BONE01000045">
    <property type="protein sequence ID" value="GIF75620.1"/>
    <property type="molecule type" value="Genomic_DNA"/>
</dbReference>
<dbReference type="InterPro" id="IPR027417">
    <property type="entry name" value="P-loop_NTPase"/>
</dbReference>
<dbReference type="RefSeq" id="WP_203716470.1">
    <property type="nucleotide sequence ID" value="NZ_BONE01000045.1"/>
</dbReference>
<protein>
    <recommendedName>
        <fullName evidence="3">AAA domain-containing protein</fullName>
    </recommendedName>
</protein>
<organism evidence="1 2">
    <name type="scientific">Asanoa siamensis</name>
    <dbReference type="NCBI Taxonomy" id="926357"/>
    <lineage>
        <taxon>Bacteria</taxon>
        <taxon>Bacillati</taxon>
        <taxon>Actinomycetota</taxon>
        <taxon>Actinomycetes</taxon>
        <taxon>Micromonosporales</taxon>
        <taxon>Micromonosporaceae</taxon>
        <taxon>Asanoa</taxon>
    </lineage>
</organism>
<dbReference type="Gene3D" id="3.40.50.300">
    <property type="entry name" value="P-loop containing nucleotide triphosphate hydrolases"/>
    <property type="match status" value="1"/>
</dbReference>